<feature type="compositionally biased region" description="Basic and acidic residues" evidence="1">
    <location>
        <begin position="43"/>
        <end position="55"/>
    </location>
</feature>
<dbReference type="AlphaFoldDB" id="A0AAV7QAJ0"/>
<feature type="region of interest" description="Disordered" evidence="1">
    <location>
        <begin position="43"/>
        <end position="77"/>
    </location>
</feature>
<dbReference type="EMBL" id="JANPWB010000010">
    <property type="protein sequence ID" value="KAJ1135125.1"/>
    <property type="molecule type" value="Genomic_DNA"/>
</dbReference>
<dbReference type="Proteomes" id="UP001066276">
    <property type="component" value="Chromosome 6"/>
</dbReference>
<feature type="compositionally biased region" description="Basic and acidic residues" evidence="1">
    <location>
        <begin position="11"/>
        <end position="22"/>
    </location>
</feature>
<gene>
    <name evidence="2" type="ORF">NDU88_001570</name>
</gene>
<reference evidence="2" key="1">
    <citation type="journal article" date="2022" name="bioRxiv">
        <title>Sequencing and chromosome-scale assembly of the giantPleurodeles waltlgenome.</title>
        <authorList>
            <person name="Brown T."/>
            <person name="Elewa A."/>
            <person name="Iarovenko S."/>
            <person name="Subramanian E."/>
            <person name="Araus A.J."/>
            <person name="Petzold A."/>
            <person name="Susuki M."/>
            <person name="Suzuki K.-i.T."/>
            <person name="Hayashi T."/>
            <person name="Toyoda A."/>
            <person name="Oliveira C."/>
            <person name="Osipova E."/>
            <person name="Leigh N.D."/>
            <person name="Simon A."/>
            <person name="Yun M.H."/>
        </authorList>
    </citation>
    <scope>NUCLEOTIDE SEQUENCE</scope>
    <source>
        <strain evidence="2">20211129_DDA</strain>
        <tissue evidence="2">Liver</tissue>
    </source>
</reference>
<name>A0AAV7QAJ0_PLEWA</name>
<proteinExistence type="predicted"/>
<feature type="region of interest" description="Disordered" evidence="1">
    <location>
        <begin position="1"/>
        <end position="22"/>
    </location>
</feature>
<evidence type="ECO:0000313" key="2">
    <source>
        <dbReference type="EMBL" id="KAJ1135125.1"/>
    </source>
</evidence>
<evidence type="ECO:0000256" key="1">
    <source>
        <dbReference type="SAM" id="MobiDB-lite"/>
    </source>
</evidence>
<accession>A0AAV7QAJ0</accession>
<protein>
    <submittedName>
        <fullName evidence="2">Uncharacterized protein</fullName>
    </submittedName>
</protein>
<comment type="caution">
    <text evidence="2">The sequence shown here is derived from an EMBL/GenBank/DDBJ whole genome shotgun (WGS) entry which is preliminary data.</text>
</comment>
<organism evidence="2 3">
    <name type="scientific">Pleurodeles waltl</name>
    <name type="common">Iberian ribbed newt</name>
    <dbReference type="NCBI Taxonomy" id="8319"/>
    <lineage>
        <taxon>Eukaryota</taxon>
        <taxon>Metazoa</taxon>
        <taxon>Chordata</taxon>
        <taxon>Craniata</taxon>
        <taxon>Vertebrata</taxon>
        <taxon>Euteleostomi</taxon>
        <taxon>Amphibia</taxon>
        <taxon>Batrachia</taxon>
        <taxon>Caudata</taxon>
        <taxon>Salamandroidea</taxon>
        <taxon>Salamandridae</taxon>
        <taxon>Pleurodelinae</taxon>
        <taxon>Pleurodeles</taxon>
    </lineage>
</organism>
<keyword evidence="3" id="KW-1185">Reference proteome</keyword>
<evidence type="ECO:0000313" key="3">
    <source>
        <dbReference type="Proteomes" id="UP001066276"/>
    </source>
</evidence>
<sequence length="137" mass="14794">MQDPRATGDLLETRRRPAGDPLETCRRPVVVLAERRTLRAEWEREQLKDRGEEGVKAGGPSTHQVNSAGEPTLGPRISRSICSRRLHRALLPPADQEGESGELGVPDMLGSGCSGACWIELSPAIATTTTTSLLPQT</sequence>